<name>A0ABS6TBL7_9ENTE</name>
<evidence type="ECO:0000313" key="1">
    <source>
        <dbReference type="EMBL" id="MBV7390301.1"/>
    </source>
</evidence>
<keyword evidence="2" id="KW-1185">Reference proteome</keyword>
<evidence type="ECO:0000313" key="2">
    <source>
        <dbReference type="Proteomes" id="UP000774130"/>
    </source>
</evidence>
<dbReference type="EMBL" id="JAHUZB010000002">
    <property type="protein sequence ID" value="MBV7390301.1"/>
    <property type="molecule type" value="Genomic_DNA"/>
</dbReference>
<protein>
    <submittedName>
        <fullName evidence="1">Uncharacterized protein</fullName>
    </submittedName>
</protein>
<dbReference type="RefSeq" id="WP_218325345.1">
    <property type="nucleotide sequence ID" value="NZ_JAHUZB010000002.1"/>
</dbReference>
<dbReference type="Proteomes" id="UP000774130">
    <property type="component" value="Unassembled WGS sequence"/>
</dbReference>
<reference evidence="1 2" key="1">
    <citation type="submission" date="2021-06" db="EMBL/GenBank/DDBJ databases">
        <title>Enterococcus alishanensis sp. nov., a novel lactic acid bacterium isolated from fresh coffee beans.</title>
        <authorList>
            <person name="Chen Y.-S."/>
        </authorList>
    </citation>
    <scope>NUCLEOTIDE SEQUENCE [LARGE SCALE GENOMIC DNA]</scope>
    <source>
        <strain evidence="1 2">ALS3</strain>
    </source>
</reference>
<organism evidence="1 2">
    <name type="scientific">Enterococcus alishanensis</name>
    <dbReference type="NCBI Taxonomy" id="1303817"/>
    <lineage>
        <taxon>Bacteria</taxon>
        <taxon>Bacillati</taxon>
        <taxon>Bacillota</taxon>
        <taxon>Bacilli</taxon>
        <taxon>Lactobacillales</taxon>
        <taxon>Enterococcaceae</taxon>
        <taxon>Enterococcus</taxon>
    </lineage>
</organism>
<proteinExistence type="predicted"/>
<comment type="caution">
    <text evidence="1">The sequence shown here is derived from an EMBL/GenBank/DDBJ whole genome shotgun (WGS) entry which is preliminary data.</text>
</comment>
<gene>
    <name evidence="1" type="ORF">KUA55_06375</name>
</gene>
<sequence length="118" mass="14157">MLQTGLIAQEFLHHMNEADKHQLFNYLLGLNVTHKENVNTSFYTYKNLKKWLKPKQQPIQTFSFINDHNDELIISQLKYQKLFKQGYQIKVFYNLNEYDYHLVDDLLVELKGELLSYA</sequence>
<accession>A0ABS6TBL7</accession>